<feature type="region of interest" description="Disordered" evidence="1">
    <location>
        <begin position="565"/>
        <end position="587"/>
    </location>
</feature>
<feature type="region of interest" description="Disordered" evidence="1">
    <location>
        <begin position="59"/>
        <end position="377"/>
    </location>
</feature>
<feature type="region of interest" description="Disordered" evidence="1">
    <location>
        <begin position="403"/>
        <end position="473"/>
    </location>
</feature>
<organism evidence="2 3">
    <name type="scientific">Cytospora chrysosperma</name>
    <name type="common">Cytospora canker fungus</name>
    <name type="synonym">Sphaeria chrysosperma</name>
    <dbReference type="NCBI Taxonomy" id="252740"/>
    <lineage>
        <taxon>Eukaryota</taxon>
        <taxon>Fungi</taxon>
        <taxon>Dikarya</taxon>
        <taxon>Ascomycota</taxon>
        <taxon>Pezizomycotina</taxon>
        <taxon>Sordariomycetes</taxon>
        <taxon>Sordariomycetidae</taxon>
        <taxon>Diaporthales</taxon>
        <taxon>Cytosporaceae</taxon>
        <taxon>Cytospora</taxon>
    </lineage>
</organism>
<keyword evidence="3" id="KW-1185">Reference proteome</keyword>
<feature type="compositionally biased region" description="Polar residues" evidence="1">
    <location>
        <begin position="147"/>
        <end position="162"/>
    </location>
</feature>
<feature type="compositionally biased region" description="Polar residues" evidence="1">
    <location>
        <begin position="338"/>
        <end position="352"/>
    </location>
</feature>
<dbReference type="EMBL" id="LJZO01000009">
    <property type="protein sequence ID" value="ROW00203.1"/>
    <property type="molecule type" value="Genomic_DNA"/>
</dbReference>
<feature type="region of interest" description="Disordered" evidence="1">
    <location>
        <begin position="1"/>
        <end position="35"/>
    </location>
</feature>
<evidence type="ECO:0000313" key="3">
    <source>
        <dbReference type="Proteomes" id="UP000284375"/>
    </source>
</evidence>
<feature type="compositionally biased region" description="Polar residues" evidence="1">
    <location>
        <begin position="252"/>
        <end position="264"/>
    </location>
</feature>
<feature type="compositionally biased region" description="Polar residues" evidence="1">
    <location>
        <begin position="209"/>
        <end position="226"/>
    </location>
</feature>
<protein>
    <submittedName>
        <fullName evidence="2">Uncharacterized protein</fullName>
    </submittedName>
</protein>
<name>A0A423WA08_CYTCH</name>
<dbReference type="Proteomes" id="UP000284375">
    <property type="component" value="Unassembled WGS sequence"/>
</dbReference>
<reference evidence="2 3" key="1">
    <citation type="submission" date="2015-09" db="EMBL/GenBank/DDBJ databases">
        <title>Host preference determinants of Valsa canker pathogens revealed by comparative genomics.</title>
        <authorList>
            <person name="Yin Z."/>
            <person name="Huang L."/>
        </authorList>
    </citation>
    <scope>NUCLEOTIDE SEQUENCE [LARGE SCALE GENOMIC DNA]</scope>
    <source>
        <strain evidence="2 3">YSFL</strain>
    </source>
</reference>
<evidence type="ECO:0000256" key="1">
    <source>
        <dbReference type="SAM" id="MobiDB-lite"/>
    </source>
</evidence>
<gene>
    <name evidence="2" type="ORF">VSDG_03544</name>
</gene>
<dbReference type="OrthoDB" id="5241520at2759"/>
<dbReference type="AlphaFoldDB" id="A0A423WA08"/>
<accession>A0A423WA08</accession>
<sequence>MNEDDPIEPDLNSVNLIAPATQDVPGSTGEEDAPGDEVLYEEWTASQKQQDTEAFLVFEEGGEVHENLPNEVPTPEQSRNPGRRLSEGDIISLDDEQSPLSHSRLDDGHAIIPQPQAGGGSSSANPCDPDNEQASLSQLRSDRIRSWSASPQLGNEPSTSAAVRSRPLPPLPTHPAPDALPNAPFAAYKPQPADSEDDVKMQDVPVQDLWSNSQVSASEPTQATSSWRDRAKKFLEGGTSWKPPGAEPPNTPAQGNARASSSIQRGLGRHRVLELRRGRNPGVSPVPHQADGLATTPPTQSGIWLCRGQKRSRQADAAGEDEPVESEQRGARKKVVQWPSSTGGNGPMQSSVLPPPLFINSHPPAEASHASSDDRVPDHLMEPFKEILETRGELNARKFLERMRSQSAQPRLSRRKGQRVTIQPKTHEPSADSLNNFMSPADAPYTPHRSGHEKRRGQAMTAESIFDTPEDDPYGGSLAFRRLETRDGTVIAEDPGVYGITEIRNAMGIRVARGSSSHAHSGDDNQTPTLNKQVIDIHIDDDLVGAAEVGAPAEKFRRLMSSSPLAARSSVNPRNGLVPSHVSLGLE</sequence>
<feature type="compositionally biased region" description="Low complexity" evidence="1">
    <location>
        <begin position="361"/>
        <end position="370"/>
    </location>
</feature>
<evidence type="ECO:0000313" key="2">
    <source>
        <dbReference type="EMBL" id="ROW00203.1"/>
    </source>
</evidence>
<proteinExistence type="predicted"/>
<comment type="caution">
    <text evidence="2">The sequence shown here is derived from an EMBL/GenBank/DDBJ whole genome shotgun (WGS) entry which is preliminary data.</text>
</comment>